<evidence type="ECO:0000313" key="1">
    <source>
        <dbReference type="EMBL" id="AGB40466.1"/>
    </source>
</evidence>
<gene>
    <name evidence="1" type="ordered locus">Halha_0491</name>
</gene>
<dbReference type="EMBL" id="CP003359">
    <property type="protein sequence ID" value="AGB40466.1"/>
    <property type="molecule type" value="Genomic_DNA"/>
</dbReference>
<dbReference type="RefSeq" id="WP_015326192.1">
    <property type="nucleotide sequence ID" value="NC_019978.1"/>
</dbReference>
<accession>L0K623</accession>
<sequence length="162" mass="18422">MSKSKKGLINSLWEKLGLGNSQVVSFTSLNPKAFKQNKVEFSTDIKLNVNLITSSDDILNLPKCHQNLITSDINYNNFFLIYVSLNEAKRIGSEIKIEEIIIEDEEVIVEVLVYSATNQLSLGMINSPYDLVKINRSQLMLTDDLEFKFIDYQGQLITQLTL</sequence>
<organism evidence="1 2">
    <name type="scientific">Halobacteroides halobius (strain ATCC 35273 / DSM 5150 / MD-1)</name>
    <dbReference type="NCBI Taxonomy" id="748449"/>
    <lineage>
        <taxon>Bacteria</taxon>
        <taxon>Bacillati</taxon>
        <taxon>Bacillota</taxon>
        <taxon>Clostridia</taxon>
        <taxon>Halanaerobiales</taxon>
        <taxon>Halobacteroidaceae</taxon>
        <taxon>Halobacteroides</taxon>
    </lineage>
</organism>
<name>L0K623_HALHC</name>
<protein>
    <submittedName>
        <fullName evidence="1">Uncharacterized protein</fullName>
    </submittedName>
</protein>
<dbReference type="Proteomes" id="UP000010880">
    <property type="component" value="Chromosome"/>
</dbReference>
<dbReference type="KEGG" id="hhl:Halha_0491"/>
<keyword evidence="2" id="KW-1185">Reference proteome</keyword>
<dbReference type="HOGENOM" id="CLU_1633106_0_0_9"/>
<dbReference type="STRING" id="748449.Halha_0491"/>
<reference evidence="2" key="1">
    <citation type="submission" date="2012-02" db="EMBL/GenBank/DDBJ databases">
        <title>The complete genome of Halobacteroides halobius DSM 5150.</title>
        <authorList>
            <person name="Lucas S."/>
            <person name="Copeland A."/>
            <person name="Lapidus A."/>
            <person name="Glavina del Rio T."/>
            <person name="Dalin E."/>
            <person name="Tice H."/>
            <person name="Bruce D."/>
            <person name="Goodwin L."/>
            <person name="Pitluck S."/>
            <person name="Peters L."/>
            <person name="Mikhailova N."/>
            <person name="Gu W."/>
            <person name="Kyrpides N."/>
            <person name="Mavromatis K."/>
            <person name="Ivanova N."/>
            <person name="Brettin T."/>
            <person name="Detter J.C."/>
            <person name="Han C."/>
            <person name="Larimer F."/>
            <person name="Land M."/>
            <person name="Hauser L."/>
            <person name="Markowitz V."/>
            <person name="Cheng J.-F."/>
            <person name="Hugenholtz P."/>
            <person name="Woyke T."/>
            <person name="Wu D."/>
            <person name="Tindall B."/>
            <person name="Pomrenke H."/>
            <person name="Brambilla E."/>
            <person name="Klenk H.-P."/>
            <person name="Eisen J.A."/>
        </authorList>
    </citation>
    <scope>NUCLEOTIDE SEQUENCE [LARGE SCALE GENOMIC DNA]</scope>
    <source>
        <strain evidence="2">ATCC 35273 / DSM 5150 / MD-1</strain>
    </source>
</reference>
<proteinExistence type="predicted"/>
<evidence type="ECO:0000313" key="2">
    <source>
        <dbReference type="Proteomes" id="UP000010880"/>
    </source>
</evidence>
<dbReference type="AlphaFoldDB" id="L0K623"/>